<sequence>MPPRLSTGVRRRRADAATLAASPPVTDLVYKIAPSSLWREAETLGEFRGAPVDAADGFIHFSTAAQARETAAKHFAGQGDLLLVAVDAAALGAALRWEPSRGGALFPHLYGPLPLAAVRSVAPLPLGADGAHAFPDGM</sequence>
<dbReference type="Pfam" id="PF06108">
    <property type="entry name" value="DUF952"/>
    <property type="match status" value="1"/>
</dbReference>
<protein>
    <submittedName>
        <fullName evidence="1">DUF952 domain-containing protein</fullName>
    </submittedName>
</protein>
<dbReference type="AlphaFoldDB" id="A0A4Q2U3U9"/>
<dbReference type="InterPro" id="IPR009297">
    <property type="entry name" value="DUF952"/>
</dbReference>
<reference evidence="1 2" key="1">
    <citation type="submission" date="2018-12" db="EMBL/GenBank/DDBJ databases">
        <authorList>
            <person name="Grouzdev D.S."/>
            <person name="Krutkina M.S."/>
        </authorList>
    </citation>
    <scope>NUCLEOTIDE SEQUENCE [LARGE SCALE GENOMIC DNA]</scope>
    <source>
        <strain evidence="1 2">RmlP026</strain>
    </source>
</reference>
<accession>A0A4Q2U3U9</accession>
<comment type="caution">
    <text evidence="1">The sequence shown here is derived from an EMBL/GenBank/DDBJ whole genome shotgun (WGS) entry which is preliminary data.</text>
</comment>
<evidence type="ECO:0000313" key="2">
    <source>
        <dbReference type="Proteomes" id="UP000290759"/>
    </source>
</evidence>
<dbReference type="PANTHER" id="PTHR34129:SF1">
    <property type="entry name" value="DUF952 DOMAIN-CONTAINING PROTEIN"/>
    <property type="match status" value="1"/>
</dbReference>
<reference evidence="1 2" key="2">
    <citation type="submission" date="2019-02" db="EMBL/GenBank/DDBJ databases">
        <title>'Lichenibacterium ramalinii' gen. nov. sp. nov., 'Lichenibacterium minor' gen. nov. sp. nov.</title>
        <authorList>
            <person name="Pankratov T."/>
        </authorList>
    </citation>
    <scope>NUCLEOTIDE SEQUENCE [LARGE SCALE GENOMIC DNA]</scope>
    <source>
        <strain evidence="1 2">RmlP026</strain>
    </source>
</reference>
<dbReference type="OrthoDB" id="9799937at2"/>
<dbReference type="PANTHER" id="PTHR34129">
    <property type="entry name" value="BLR1139 PROTEIN"/>
    <property type="match status" value="1"/>
</dbReference>
<dbReference type="Gene3D" id="3.20.170.20">
    <property type="entry name" value="Protein of unknown function DUF952"/>
    <property type="match status" value="1"/>
</dbReference>
<gene>
    <name evidence="1" type="ORF">D3273_14975</name>
</gene>
<proteinExistence type="predicted"/>
<dbReference type="SUPFAM" id="SSF56399">
    <property type="entry name" value="ADP-ribosylation"/>
    <property type="match status" value="1"/>
</dbReference>
<organism evidence="1 2">
    <name type="scientific">Lichenibacterium minor</name>
    <dbReference type="NCBI Taxonomy" id="2316528"/>
    <lineage>
        <taxon>Bacteria</taxon>
        <taxon>Pseudomonadati</taxon>
        <taxon>Pseudomonadota</taxon>
        <taxon>Alphaproteobacteria</taxon>
        <taxon>Hyphomicrobiales</taxon>
        <taxon>Lichenihabitantaceae</taxon>
        <taxon>Lichenibacterium</taxon>
    </lineage>
</organism>
<evidence type="ECO:0000313" key="1">
    <source>
        <dbReference type="EMBL" id="RYC31193.1"/>
    </source>
</evidence>
<dbReference type="Proteomes" id="UP000290759">
    <property type="component" value="Unassembled WGS sequence"/>
</dbReference>
<name>A0A4Q2U3U9_9HYPH</name>
<dbReference type="EMBL" id="QYBB01000016">
    <property type="protein sequence ID" value="RYC31193.1"/>
    <property type="molecule type" value="Genomic_DNA"/>
</dbReference>
<keyword evidence="2" id="KW-1185">Reference proteome</keyword>